<feature type="transmembrane region" description="Helical" evidence="1">
    <location>
        <begin position="198"/>
        <end position="218"/>
    </location>
</feature>
<feature type="transmembrane region" description="Helical" evidence="1">
    <location>
        <begin position="292"/>
        <end position="311"/>
    </location>
</feature>
<dbReference type="RefSeq" id="WP_092105896.1">
    <property type="nucleotide sequence ID" value="NZ_LT629739.1"/>
</dbReference>
<organism evidence="2 3">
    <name type="scientific">Brevibacterium sandarakinum</name>
    <dbReference type="NCBI Taxonomy" id="629680"/>
    <lineage>
        <taxon>Bacteria</taxon>
        <taxon>Bacillati</taxon>
        <taxon>Actinomycetota</taxon>
        <taxon>Actinomycetes</taxon>
        <taxon>Micrococcales</taxon>
        <taxon>Brevibacteriaceae</taxon>
        <taxon>Brevibacterium</taxon>
    </lineage>
</organism>
<evidence type="ECO:0000256" key="1">
    <source>
        <dbReference type="SAM" id="Phobius"/>
    </source>
</evidence>
<protein>
    <recommendedName>
        <fullName evidence="4">ABC-2 type transport system permease protein</fullName>
    </recommendedName>
</protein>
<keyword evidence="1" id="KW-0812">Transmembrane</keyword>
<name>A0A1H1TLM4_BRESA</name>
<proteinExistence type="predicted"/>
<keyword evidence="3" id="KW-1185">Reference proteome</keyword>
<dbReference type="Proteomes" id="UP000199700">
    <property type="component" value="Chromosome"/>
</dbReference>
<feature type="transmembrane region" description="Helical" evidence="1">
    <location>
        <begin position="372"/>
        <end position="393"/>
    </location>
</feature>
<keyword evidence="1" id="KW-1133">Transmembrane helix</keyword>
<evidence type="ECO:0000313" key="3">
    <source>
        <dbReference type="Proteomes" id="UP000199700"/>
    </source>
</evidence>
<dbReference type="EMBL" id="LT629739">
    <property type="protein sequence ID" value="SDS60846.1"/>
    <property type="molecule type" value="Genomic_DNA"/>
</dbReference>
<evidence type="ECO:0008006" key="4">
    <source>
        <dbReference type="Google" id="ProtNLM"/>
    </source>
</evidence>
<evidence type="ECO:0000313" key="2">
    <source>
        <dbReference type="EMBL" id="SDS60846.1"/>
    </source>
</evidence>
<feature type="transmembrane region" description="Helical" evidence="1">
    <location>
        <begin position="473"/>
        <end position="492"/>
    </location>
</feature>
<feature type="transmembrane region" description="Helical" evidence="1">
    <location>
        <begin position="21"/>
        <end position="47"/>
    </location>
</feature>
<dbReference type="AlphaFoldDB" id="A0A1H1TLM4"/>
<sequence length="498" mass="51801">MSGSGAGAFVRSRHAGIGRAFGSTTMAVYVITLFTIFLSPMLINLLVVILDQTVIAAALSTAQPLDWAFAGGLVSLVALAVGELRGPIAPGRFEATVRLQSPQPRWRSLGPTSLRAFVATALVLGAAGLALGAAGSISLDWSVGTVGWMGLGGVVLGMACADARLIGQAKVAPLRAWCSSVLGATSVLAIIYDVFAVAILVEIGLLALSAPWLIPFCLTRLRTETVLRHSALAEAASTLTRTGDWSAASRGHRSAPSTGRAMRVLPRWWTAAVPRTPWGLWLSAWRAPRRPLLGILLIALGALLIGCGISLDERLDSSAPDLALVMLVLAAALTLIHLGFGAFTDSLEFVAETAGCAPLFRLTAGAMLTRSGAAYTTLMLVLTLPLICLLGALVTGSRGLWDPSLGGTLVLGLIQIAAARIHAATKGPLPVQMTTPIPTPAGDISVLMILAWQFDAVAYGPLAAAVIVTGSLVSPWSMLASVVLILLLARGAQKRLRR</sequence>
<dbReference type="OrthoDB" id="4792837at2"/>
<feature type="transmembrane region" description="Helical" evidence="1">
    <location>
        <begin position="323"/>
        <end position="343"/>
    </location>
</feature>
<dbReference type="STRING" id="629680.SAMN04489751_2399"/>
<gene>
    <name evidence="2" type="ORF">SAMN04489751_2399</name>
</gene>
<reference evidence="2" key="1">
    <citation type="submission" date="2016-10" db="EMBL/GenBank/DDBJ databases">
        <authorList>
            <person name="Varghese N."/>
            <person name="Submissions S."/>
        </authorList>
    </citation>
    <scope>NUCLEOTIDE SEQUENCE [LARGE SCALE GENOMIC DNA]</scope>
    <source>
        <strain evidence="2">DSM 22082</strain>
    </source>
</reference>
<accession>A0A1H1TLM4</accession>
<feature type="transmembrane region" description="Helical" evidence="1">
    <location>
        <begin position="146"/>
        <end position="167"/>
    </location>
</feature>
<keyword evidence="1" id="KW-0472">Membrane</keyword>
<feature type="transmembrane region" description="Helical" evidence="1">
    <location>
        <begin position="174"/>
        <end position="192"/>
    </location>
</feature>
<feature type="transmembrane region" description="Helical" evidence="1">
    <location>
        <begin position="114"/>
        <end position="134"/>
    </location>
</feature>